<reference evidence="2" key="1">
    <citation type="submission" date="2021-03" db="EMBL/GenBank/DDBJ databases">
        <title>Complete Genome of Pseudoalteromonas xiamenensis STKMTI.2, a new potential marine bacterium producing anti-Vibrio compounds.</title>
        <authorList>
            <person name="Handayani D.P."/>
            <person name="Isnansetyo A."/>
            <person name="Istiqomah I."/>
            <person name="Jumina J."/>
        </authorList>
    </citation>
    <scope>NUCLEOTIDE SEQUENCE</scope>
    <source>
        <strain evidence="2">STKMTI.2</strain>
        <plasmid evidence="2">unnamed5</plasmid>
    </source>
</reference>
<organism evidence="2 3">
    <name type="scientific">Pseudoalteromonas xiamenensis</name>
    <dbReference type="NCBI Taxonomy" id="882626"/>
    <lineage>
        <taxon>Bacteria</taxon>
        <taxon>Pseudomonadati</taxon>
        <taxon>Pseudomonadota</taxon>
        <taxon>Gammaproteobacteria</taxon>
        <taxon>Alteromonadales</taxon>
        <taxon>Pseudoalteromonadaceae</taxon>
        <taxon>Pseudoalteromonas</taxon>
    </lineage>
</organism>
<keyword evidence="3" id="KW-1185">Reference proteome</keyword>
<proteinExistence type="predicted"/>
<accession>A0A975HMH9</accession>
<gene>
    <name evidence="2" type="ORF">J5O05_20310</name>
</gene>
<geneLocation type="plasmid" evidence="2 3">
    <name>unnamed5</name>
</geneLocation>
<evidence type="ECO:0000313" key="2">
    <source>
        <dbReference type="EMBL" id="QTH73151.1"/>
    </source>
</evidence>
<dbReference type="EMBL" id="CP072135">
    <property type="protein sequence ID" value="QTH73151.1"/>
    <property type="molecule type" value="Genomic_DNA"/>
</dbReference>
<name>A0A975HMH9_9GAMM</name>
<dbReference type="Proteomes" id="UP000664904">
    <property type="component" value="Plasmid unnamed5"/>
</dbReference>
<dbReference type="RefSeq" id="WP_208844770.1">
    <property type="nucleotide sequence ID" value="NZ_CP072135.1"/>
</dbReference>
<feature type="region of interest" description="Disordered" evidence="1">
    <location>
        <begin position="45"/>
        <end position="73"/>
    </location>
</feature>
<feature type="compositionally biased region" description="Basic and acidic residues" evidence="1">
    <location>
        <begin position="45"/>
        <end position="60"/>
    </location>
</feature>
<dbReference type="KEGG" id="pxi:J5O05_20310"/>
<protein>
    <submittedName>
        <fullName evidence="2">Uncharacterized protein</fullName>
    </submittedName>
</protein>
<dbReference type="AlphaFoldDB" id="A0A975HMH9"/>
<sequence>MDAFIPYMGKIVRLDVHHQQAFSIAGVVGNRVEAIKKRREKMLTELKKQEKESELQRDSAKDEDENDHLDVWV</sequence>
<evidence type="ECO:0000256" key="1">
    <source>
        <dbReference type="SAM" id="MobiDB-lite"/>
    </source>
</evidence>
<keyword evidence="2" id="KW-0614">Plasmid</keyword>
<evidence type="ECO:0000313" key="3">
    <source>
        <dbReference type="Proteomes" id="UP000664904"/>
    </source>
</evidence>